<keyword evidence="3" id="KW-1185">Reference proteome</keyword>
<accession>A0A5J9TAB1</accession>
<sequence length="76" mass="8120">MGAEEDAAARRERLRALRAAKELLSAPDGEQQNGNHVAEEQVEQPALPVPQDAAPDEDAKENVSPAEADEEAEDDG</sequence>
<evidence type="ECO:0000313" key="3">
    <source>
        <dbReference type="Proteomes" id="UP000324897"/>
    </source>
</evidence>
<feature type="region of interest" description="Disordered" evidence="1">
    <location>
        <begin position="20"/>
        <end position="76"/>
    </location>
</feature>
<evidence type="ECO:0000256" key="1">
    <source>
        <dbReference type="SAM" id="MobiDB-lite"/>
    </source>
</evidence>
<name>A0A5J9TAB1_9POAL</name>
<dbReference type="Proteomes" id="UP000324897">
    <property type="component" value="Chromosome 3"/>
</dbReference>
<dbReference type="Gramene" id="TVU07511">
    <property type="protein sequence ID" value="TVU07511"/>
    <property type="gene ID" value="EJB05_40867"/>
</dbReference>
<protein>
    <submittedName>
        <fullName evidence="2">Uncharacterized protein</fullName>
    </submittedName>
</protein>
<feature type="compositionally biased region" description="Acidic residues" evidence="1">
    <location>
        <begin position="67"/>
        <end position="76"/>
    </location>
</feature>
<proteinExistence type="predicted"/>
<dbReference type="OrthoDB" id="10261348at2759"/>
<evidence type="ECO:0000313" key="2">
    <source>
        <dbReference type="EMBL" id="TVU07511.1"/>
    </source>
</evidence>
<reference evidence="2 3" key="1">
    <citation type="journal article" date="2019" name="Sci. Rep.">
        <title>A high-quality genome of Eragrostis curvula grass provides insights into Poaceae evolution and supports new strategies to enhance forage quality.</title>
        <authorList>
            <person name="Carballo J."/>
            <person name="Santos B.A.C.M."/>
            <person name="Zappacosta D."/>
            <person name="Garbus I."/>
            <person name="Selva J.P."/>
            <person name="Gallo C.A."/>
            <person name="Diaz A."/>
            <person name="Albertini E."/>
            <person name="Caccamo M."/>
            <person name="Echenique V."/>
        </authorList>
    </citation>
    <scope>NUCLEOTIDE SEQUENCE [LARGE SCALE GENOMIC DNA]</scope>
    <source>
        <strain evidence="3">cv. Victoria</strain>
        <tissue evidence="2">Leaf</tissue>
    </source>
</reference>
<comment type="caution">
    <text evidence="2">The sequence shown here is derived from an EMBL/GenBank/DDBJ whole genome shotgun (WGS) entry which is preliminary data.</text>
</comment>
<dbReference type="EMBL" id="RWGY01000039">
    <property type="protein sequence ID" value="TVU07511.1"/>
    <property type="molecule type" value="Genomic_DNA"/>
</dbReference>
<organism evidence="2 3">
    <name type="scientific">Eragrostis curvula</name>
    <name type="common">weeping love grass</name>
    <dbReference type="NCBI Taxonomy" id="38414"/>
    <lineage>
        <taxon>Eukaryota</taxon>
        <taxon>Viridiplantae</taxon>
        <taxon>Streptophyta</taxon>
        <taxon>Embryophyta</taxon>
        <taxon>Tracheophyta</taxon>
        <taxon>Spermatophyta</taxon>
        <taxon>Magnoliopsida</taxon>
        <taxon>Liliopsida</taxon>
        <taxon>Poales</taxon>
        <taxon>Poaceae</taxon>
        <taxon>PACMAD clade</taxon>
        <taxon>Chloridoideae</taxon>
        <taxon>Eragrostideae</taxon>
        <taxon>Eragrostidinae</taxon>
        <taxon>Eragrostis</taxon>
    </lineage>
</organism>
<gene>
    <name evidence="2" type="ORF">EJB05_40867</name>
</gene>
<dbReference type="AlphaFoldDB" id="A0A5J9TAB1"/>